<gene>
    <name evidence="2" type="ORF">GGX14DRAFT_359735</name>
</gene>
<dbReference type="Pfam" id="PF18759">
    <property type="entry name" value="Plavaka"/>
    <property type="match status" value="1"/>
</dbReference>
<accession>A0AAD6VKH5</accession>
<reference evidence="2" key="1">
    <citation type="submission" date="2023-03" db="EMBL/GenBank/DDBJ databases">
        <title>Massive genome expansion in bonnet fungi (Mycena s.s.) driven by repeated elements and novel gene families across ecological guilds.</title>
        <authorList>
            <consortium name="Lawrence Berkeley National Laboratory"/>
            <person name="Harder C.B."/>
            <person name="Miyauchi S."/>
            <person name="Viragh M."/>
            <person name="Kuo A."/>
            <person name="Thoen E."/>
            <person name="Andreopoulos B."/>
            <person name="Lu D."/>
            <person name="Skrede I."/>
            <person name="Drula E."/>
            <person name="Henrissat B."/>
            <person name="Morin E."/>
            <person name="Kohler A."/>
            <person name="Barry K."/>
            <person name="LaButti K."/>
            <person name="Morin E."/>
            <person name="Salamov A."/>
            <person name="Lipzen A."/>
            <person name="Mereny Z."/>
            <person name="Hegedus B."/>
            <person name="Baldrian P."/>
            <person name="Stursova M."/>
            <person name="Weitz H."/>
            <person name="Taylor A."/>
            <person name="Grigoriev I.V."/>
            <person name="Nagy L.G."/>
            <person name="Martin F."/>
            <person name="Kauserud H."/>
        </authorList>
    </citation>
    <scope>NUCLEOTIDE SEQUENCE</scope>
    <source>
        <strain evidence="2">9144</strain>
    </source>
</reference>
<feature type="compositionally biased region" description="Basic residues" evidence="1">
    <location>
        <begin position="1"/>
        <end position="10"/>
    </location>
</feature>
<dbReference type="Proteomes" id="UP001219525">
    <property type="component" value="Unassembled WGS sequence"/>
</dbReference>
<dbReference type="InterPro" id="IPR041078">
    <property type="entry name" value="Plavaka"/>
</dbReference>
<feature type="compositionally biased region" description="Low complexity" evidence="1">
    <location>
        <begin position="38"/>
        <end position="47"/>
    </location>
</feature>
<feature type="region of interest" description="Disordered" evidence="1">
    <location>
        <begin position="162"/>
        <end position="185"/>
    </location>
</feature>
<dbReference type="AlphaFoldDB" id="A0AAD6VKH5"/>
<feature type="region of interest" description="Disordered" evidence="1">
    <location>
        <begin position="1"/>
        <end position="54"/>
    </location>
</feature>
<name>A0AAD6VKH5_9AGAR</name>
<protein>
    <submittedName>
        <fullName evidence="2">Uncharacterized protein</fullName>
    </submittedName>
</protein>
<comment type="caution">
    <text evidence="2">The sequence shown here is derived from an EMBL/GenBank/DDBJ whole genome shotgun (WGS) entry which is preliminary data.</text>
</comment>
<dbReference type="EMBL" id="JARJCW010000018">
    <property type="protein sequence ID" value="KAJ7214846.1"/>
    <property type="molecule type" value="Genomic_DNA"/>
</dbReference>
<sequence length="346" mass="39018">MRSKRSRALPKRYVNELPQPPPAADVRSNPAPDPEPAAAPNLEAADPPANPAPTWYRTDANVHGVYKVYPQRPTHDPDNAATIDDLCQSSGLLTAEKPPLTTPALPTFFPFLNQTVAWLMSWFYRSPQLSLATLDSLVNNVILRPGFQKNDLRDFCAVTEQHRIDNSPEDPPGEPPNGWSRGSVKLKIPPPKDLTHLGPVDVEVSGILHRPLLDVLREAFEGPAFENYHTTPFSYRWDPNHDPANPDVILYGEIYYSHKMQKLHSQLPKPPQQTPQPYTETIIAAYMFWSDATCLATFGNASLWPLYTFFGNVSKYLRGKPTARAGYHQAYFPKVNCFRRFYLIKA</sequence>
<keyword evidence="3" id="KW-1185">Reference proteome</keyword>
<evidence type="ECO:0000313" key="3">
    <source>
        <dbReference type="Proteomes" id="UP001219525"/>
    </source>
</evidence>
<organism evidence="2 3">
    <name type="scientific">Mycena pura</name>
    <dbReference type="NCBI Taxonomy" id="153505"/>
    <lineage>
        <taxon>Eukaryota</taxon>
        <taxon>Fungi</taxon>
        <taxon>Dikarya</taxon>
        <taxon>Basidiomycota</taxon>
        <taxon>Agaricomycotina</taxon>
        <taxon>Agaricomycetes</taxon>
        <taxon>Agaricomycetidae</taxon>
        <taxon>Agaricales</taxon>
        <taxon>Marasmiineae</taxon>
        <taxon>Mycenaceae</taxon>
        <taxon>Mycena</taxon>
    </lineage>
</organism>
<evidence type="ECO:0000256" key="1">
    <source>
        <dbReference type="SAM" id="MobiDB-lite"/>
    </source>
</evidence>
<proteinExistence type="predicted"/>
<evidence type="ECO:0000313" key="2">
    <source>
        <dbReference type="EMBL" id="KAJ7214846.1"/>
    </source>
</evidence>